<name>A0A160FTJ7_9BURK</name>
<dbReference type="KEGG" id="buz:AYM40_28175"/>
<evidence type="ECO:0000313" key="7">
    <source>
        <dbReference type="EMBL" id="ANB76146.1"/>
    </source>
</evidence>
<dbReference type="SUPFAM" id="SSF51197">
    <property type="entry name" value="Clavaminate synthase-like"/>
    <property type="match status" value="1"/>
</dbReference>
<evidence type="ECO:0000313" key="8">
    <source>
        <dbReference type="Proteomes" id="UP000076852"/>
    </source>
</evidence>
<dbReference type="OrthoDB" id="581608at2"/>
<keyword evidence="8" id="KW-1185">Reference proteome</keyword>
<dbReference type="RefSeq" id="WP_063499396.1">
    <property type="nucleotide sequence ID" value="NZ_CP014579.1"/>
</dbReference>
<dbReference type="EMBL" id="CP014579">
    <property type="protein sequence ID" value="ANB76146.1"/>
    <property type="molecule type" value="Genomic_DNA"/>
</dbReference>
<dbReference type="STRING" id="1804984.AYM40_28175"/>
<protein>
    <recommendedName>
        <fullName evidence="6">TauD/TfdA-like domain-containing protein</fullName>
    </recommendedName>
</protein>
<dbReference type="Gene3D" id="3.60.130.10">
    <property type="entry name" value="Clavaminate synthase-like"/>
    <property type="match status" value="1"/>
</dbReference>
<organism evidence="7 8">
    <name type="scientific">Paraburkholderia phytofirmans OLGA172</name>
    <dbReference type="NCBI Taxonomy" id="1417228"/>
    <lineage>
        <taxon>Bacteria</taxon>
        <taxon>Pseudomonadati</taxon>
        <taxon>Pseudomonadota</taxon>
        <taxon>Betaproteobacteria</taxon>
        <taxon>Burkholderiales</taxon>
        <taxon>Burkholderiaceae</taxon>
        <taxon>Paraburkholderia</taxon>
    </lineage>
</organism>
<dbReference type="InterPro" id="IPR051178">
    <property type="entry name" value="TfdA_dioxygenase"/>
</dbReference>
<evidence type="ECO:0000256" key="5">
    <source>
        <dbReference type="ARBA" id="ARBA00023004"/>
    </source>
</evidence>
<comment type="similarity">
    <text evidence="1">Belongs to the TfdA dioxygenase family.</text>
</comment>
<accession>A0A160FTJ7</accession>
<dbReference type="PANTHER" id="PTHR43779:SF3">
    <property type="entry name" value="(3R)-3-[(CARBOXYMETHYL)AMINO]FATTY ACID OXYGENASE_DECARBOXYLASE"/>
    <property type="match status" value="1"/>
</dbReference>
<sequence length="263" mass="29535">MKISAMHASFGARVEEVDLVSLTQRDTDLLHTALLEHGLLAIRNQKLSPADQVRMSEIFGTLETFPPGEGQLADSPQIFRVASRPSNGHTNVGRYWHSDGSFRAQATPISIWYLVARPADGGETLFTDLREAYRTLPDDRKASIDGLITLHRNGVEHPLVIRHAATRDPSLYFNVGLTHGIVGYTNEEFMALRHHLNEHLSRAGASYVHHWLEGDVVIADNFRVAHRATPISMDQHRILDRTTIRADGVFWRDGYSRADASER</sequence>
<dbReference type="Pfam" id="PF02668">
    <property type="entry name" value="TauD"/>
    <property type="match status" value="1"/>
</dbReference>
<proteinExistence type="inferred from homology"/>
<dbReference type="PANTHER" id="PTHR43779">
    <property type="entry name" value="DIOXYGENASE RV0097-RELATED"/>
    <property type="match status" value="1"/>
</dbReference>
<dbReference type="GO" id="GO:0016706">
    <property type="term" value="F:2-oxoglutarate-dependent dioxygenase activity"/>
    <property type="evidence" value="ECO:0007669"/>
    <property type="project" value="UniProtKB-ARBA"/>
</dbReference>
<reference evidence="7 8" key="1">
    <citation type="journal article" date="2016" name="Gene">
        <title>PacBio SMRT assembly of a complex multi-replicon genome reveals chlorocatechol degradative operon in a region of genome plasticity.</title>
        <authorList>
            <person name="Ricker N."/>
            <person name="Shen S.Y."/>
            <person name="Goordial J."/>
            <person name="Jin S."/>
            <person name="Fulthorpe R.R."/>
        </authorList>
    </citation>
    <scope>NUCLEOTIDE SEQUENCE [LARGE SCALE GENOMIC DNA]</scope>
    <source>
        <strain evidence="7 8">OLGA172</strain>
    </source>
</reference>
<keyword evidence="5" id="KW-0408">Iron</keyword>
<evidence type="ECO:0000259" key="6">
    <source>
        <dbReference type="Pfam" id="PF02668"/>
    </source>
</evidence>
<dbReference type="GO" id="GO:0046872">
    <property type="term" value="F:metal ion binding"/>
    <property type="evidence" value="ECO:0007669"/>
    <property type="project" value="UniProtKB-KW"/>
</dbReference>
<dbReference type="InterPro" id="IPR042098">
    <property type="entry name" value="TauD-like_sf"/>
</dbReference>
<evidence type="ECO:0000256" key="4">
    <source>
        <dbReference type="ARBA" id="ARBA00023002"/>
    </source>
</evidence>
<gene>
    <name evidence="7" type="ORF">AYM40_28175</name>
</gene>
<keyword evidence="3" id="KW-0223">Dioxygenase</keyword>
<dbReference type="InterPro" id="IPR003819">
    <property type="entry name" value="TauD/TfdA-like"/>
</dbReference>
<feature type="domain" description="TauD/TfdA-like" evidence="6">
    <location>
        <begin position="6"/>
        <end position="243"/>
    </location>
</feature>
<evidence type="ECO:0000256" key="3">
    <source>
        <dbReference type="ARBA" id="ARBA00022964"/>
    </source>
</evidence>
<evidence type="ECO:0000256" key="2">
    <source>
        <dbReference type="ARBA" id="ARBA00022723"/>
    </source>
</evidence>
<evidence type="ECO:0000256" key="1">
    <source>
        <dbReference type="ARBA" id="ARBA00005896"/>
    </source>
</evidence>
<keyword evidence="4" id="KW-0560">Oxidoreductase</keyword>
<dbReference type="Proteomes" id="UP000076852">
    <property type="component" value="Chromosome 2"/>
</dbReference>
<dbReference type="AlphaFoldDB" id="A0A160FTJ7"/>
<keyword evidence="2" id="KW-0479">Metal-binding</keyword>